<name>A0A6B1F9P1_9SYNE</name>
<evidence type="ECO:0000313" key="1">
    <source>
        <dbReference type="EMBL" id="MYG38937.1"/>
    </source>
</evidence>
<proteinExistence type="predicted"/>
<gene>
    <name evidence="1" type="ORF">F4162_08275</name>
</gene>
<feature type="non-terminal residue" evidence="1">
    <location>
        <position position="293"/>
    </location>
</feature>
<comment type="caution">
    <text evidence="1">The sequence shown here is derived from an EMBL/GenBank/DDBJ whole genome shotgun (WGS) entry which is preliminary data.</text>
</comment>
<accession>A0A6B1F9P1</accession>
<dbReference type="AlphaFoldDB" id="A0A6B1F9P1"/>
<dbReference type="Gene3D" id="2.60.40.2030">
    <property type="match status" value="2"/>
</dbReference>
<reference evidence="1" key="1">
    <citation type="submission" date="2019-09" db="EMBL/GenBank/DDBJ databases">
        <title>Characterisation of the sponge microbiome using genome-centric metagenomics.</title>
        <authorList>
            <person name="Engelberts J.P."/>
            <person name="Robbins S.J."/>
            <person name="De Goeij J.M."/>
            <person name="Aranda M."/>
            <person name="Bell S.C."/>
            <person name="Webster N.S."/>
        </authorList>
    </citation>
    <scope>NUCLEOTIDE SEQUENCE</scope>
    <source>
        <strain evidence="1">SB0676_bin_10</strain>
    </source>
</reference>
<organism evidence="1">
    <name type="scientific">Synechococcus sp. SB0676_bin_10</name>
    <dbReference type="NCBI Taxonomy" id="2604869"/>
    <lineage>
        <taxon>Bacteria</taxon>
        <taxon>Bacillati</taxon>
        <taxon>Cyanobacteriota</taxon>
        <taxon>Cyanophyceae</taxon>
        <taxon>Synechococcales</taxon>
        <taxon>Synechococcaceae</taxon>
        <taxon>Synechococcus</taxon>
    </lineage>
</organism>
<dbReference type="EMBL" id="VYDO01000262">
    <property type="protein sequence ID" value="MYG38937.1"/>
    <property type="molecule type" value="Genomic_DNA"/>
</dbReference>
<protein>
    <submittedName>
        <fullName evidence="1">Uncharacterized protein</fullName>
    </submittedName>
</protein>
<dbReference type="SUPFAM" id="SSF141072">
    <property type="entry name" value="CalX-like"/>
    <property type="match status" value="2"/>
</dbReference>
<dbReference type="InterPro" id="IPR038081">
    <property type="entry name" value="CalX-like_sf"/>
</dbReference>
<sequence length="293" mass="30949">MVTALLAGFAVPAAAQSPLTEPLVSIKEWTPIPEGGTATLTLTASPAPTAPITVNVDVTDSGDFAAEGQTGSRTVTIGTDGTASFTVTTVNDRVDEPDGYIYVYVKAGNGYRLGSYVLPSWLPRRDCDGYIPARCAGIFVIDNDQPDMLPLASIGTDVQTVTEGDSVVFTITLDLTPKTDVTVYLGISDPVHYLAPGTPGFGSRNYNFGPLEHVVIPAGQNSATYTIKTEDDNEDDDNHPYPEDNRIGVRIGSGSGYMHGNPTTATVKVKDNDEPWSGPLEVSILKSYGGSEG</sequence>